<dbReference type="Gene3D" id="3.40.50.1820">
    <property type="entry name" value="alpha/beta hydrolase"/>
    <property type="match status" value="1"/>
</dbReference>
<keyword evidence="1 3" id="KW-0378">Hydrolase</keyword>
<keyword evidence="3" id="KW-0614">Plasmid</keyword>
<dbReference type="PRINTS" id="PR00412">
    <property type="entry name" value="EPOXHYDRLASE"/>
</dbReference>
<reference evidence="3 4" key="1">
    <citation type="journal article" date="2010" name="Stand. Genomic Sci.">
        <title>Complete genome sequence of Haloterrigena turkmenica type strain (4k).</title>
        <authorList>
            <person name="Saunders E."/>
            <person name="Tindall B.J."/>
            <person name="Fahnrich R."/>
            <person name="Lapidus A."/>
            <person name="Copeland A."/>
            <person name="Del Rio T.G."/>
            <person name="Lucas S."/>
            <person name="Chen F."/>
            <person name="Tice H."/>
            <person name="Cheng J.F."/>
            <person name="Han C."/>
            <person name="Detter J.C."/>
            <person name="Bruce D."/>
            <person name="Goodwin L."/>
            <person name="Chain P."/>
            <person name="Pitluck S."/>
            <person name="Pati A."/>
            <person name="Ivanova N."/>
            <person name="Mavromatis K."/>
            <person name="Chen A."/>
            <person name="Palaniappan K."/>
            <person name="Land M."/>
            <person name="Hauser L."/>
            <person name="Chang Y.J."/>
            <person name="Jeffries C.D."/>
            <person name="Brettin T."/>
            <person name="Rohde M."/>
            <person name="Goker M."/>
            <person name="Bristow J."/>
            <person name="Eisen J.A."/>
            <person name="Markowitz V."/>
            <person name="Hugenholtz P."/>
            <person name="Klenk H.P."/>
            <person name="Kyrpides N.C."/>
        </authorList>
    </citation>
    <scope>NUCLEOTIDE SEQUENCE [LARGE SCALE GENOMIC DNA]</scope>
    <source>
        <strain evidence="4">ATCC 51198 / DSM 5511 / JCM 9101 / NCIMB 13204 / VKM B-1734 / 4k</strain>
    </source>
</reference>
<dbReference type="KEGG" id="htu:Htur_4002"/>
<dbReference type="GO" id="GO:0016020">
    <property type="term" value="C:membrane"/>
    <property type="evidence" value="ECO:0007669"/>
    <property type="project" value="TreeGrafter"/>
</dbReference>
<dbReference type="HOGENOM" id="CLU_020336_50_1_2"/>
<dbReference type="InterPro" id="IPR050266">
    <property type="entry name" value="AB_hydrolase_sf"/>
</dbReference>
<dbReference type="GeneID" id="8744630"/>
<dbReference type="InterPro" id="IPR000639">
    <property type="entry name" value="Epox_hydrolase-like"/>
</dbReference>
<sequence length="266" mass="30005">MPVIQCNGADLYYEDHGAGQPIVFLHGGGDGLRYFEPQLTGLSNEYRTIAFDFRGHGRSEKTDLGHTLPQYAQDLRAFLDQLNLDNIVLVGWSMGAIVSWEYIDQFGTDRLLALIDVDMEPSPLQREGYDYGSYTVEGLRETLARIQTNPLDLTDQSIDALLKDSPSWELRTMMFDEGSRTPPPIQGAMLLELTRDYRDVLPEIDVPTLVCAGADETWRSVASVEYVAELIPDAQFERFEESGHCITVEEPERFNHIVSDFVESFG</sequence>
<dbReference type="EMBL" id="CP001861">
    <property type="protein sequence ID" value="ADB62850.1"/>
    <property type="molecule type" value="Genomic_DNA"/>
</dbReference>
<evidence type="ECO:0000313" key="4">
    <source>
        <dbReference type="Proteomes" id="UP000001903"/>
    </source>
</evidence>
<dbReference type="AlphaFoldDB" id="D2S0F3"/>
<dbReference type="ESTHER" id="haltv-d2s0f3">
    <property type="family name" value="6_AlphaBeta_hydrolase"/>
</dbReference>
<gene>
    <name evidence="3" type="ordered locus">Htur_4002</name>
</gene>
<protein>
    <submittedName>
        <fullName evidence="3">Alpha/beta hydrolase fold protein</fullName>
    </submittedName>
</protein>
<dbReference type="GO" id="GO:0016787">
    <property type="term" value="F:hydrolase activity"/>
    <property type="evidence" value="ECO:0007669"/>
    <property type="project" value="UniProtKB-KW"/>
</dbReference>
<dbReference type="PANTHER" id="PTHR43798:SF31">
    <property type="entry name" value="AB HYDROLASE SUPERFAMILY PROTEIN YCLE"/>
    <property type="match status" value="1"/>
</dbReference>
<dbReference type="InterPro" id="IPR000073">
    <property type="entry name" value="AB_hydrolase_1"/>
</dbReference>
<dbReference type="RefSeq" id="WP_012945094.1">
    <property type="nucleotide sequence ID" value="NC_013744.1"/>
</dbReference>
<feature type="domain" description="AB hydrolase-1" evidence="2">
    <location>
        <begin position="21"/>
        <end position="251"/>
    </location>
</feature>
<proteinExistence type="predicted"/>
<organism evidence="3 4">
    <name type="scientific">Haloterrigena turkmenica (strain ATCC 51198 / DSM 5511 / JCM 9101 / NCIMB 13204 / VKM B-1734 / 4k)</name>
    <name type="common">Halococcus turkmenicus</name>
    <dbReference type="NCBI Taxonomy" id="543526"/>
    <lineage>
        <taxon>Archaea</taxon>
        <taxon>Methanobacteriati</taxon>
        <taxon>Methanobacteriota</taxon>
        <taxon>Stenosarchaea group</taxon>
        <taxon>Halobacteria</taxon>
        <taxon>Halobacteriales</taxon>
        <taxon>Natrialbaceae</taxon>
        <taxon>Haloterrigena</taxon>
    </lineage>
</organism>
<geneLocation type="plasmid" evidence="3 4">
    <name>pHTUR01</name>
</geneLocation>
<dbReference type="PANTHER" id="PTHR43798">
    <property type="entry name" value="MONOACYLGLYCEROL LIPASE"/>
    <property type="match status" value="1"/>
</dbReference>
<accession>D2S0F3</accession>
<dbReference type="InterPro" id="IPR029058">
    <property type="entry name" value="AB_hydrolase_fold"/>
</dbReference>
<keyword evidence="4" id="KW-1185">Reference proteome</keyword>
<evidence type="ECO:0000313" key="3">
    <source>
        <dbReference type="EMBL" id="ADB62850.1"/>
    </source>
</evidence>
<evidence type="ECO:0000256" key="1">
    <source>
        <dbReference type="ARBA" id="ARBA00022801"/>
    </source>
</evidence>
<dbReference type="OrthoDB" id="111592at2157"/>
<dbReference type="SUPFAM" id="SSF53474">
    <property type="entry name" value="alpha/beta-Hydrolases"/>
    <property type="match status" value="1"/>
</dbReference>
<dbReference type="Pfam" id="PF00561">
    <property type="entry name" value="Abhydrolase_1"/>
    <property type="match status" value="1"/>
</dbReference>
<dbReference type="Proteomes" id="UP000001903">
    <property type="component" value="Plasmid pHTUR01"/>
</dbReference>
<evidence type="ECO:0000259" key="2">
    <source>
        <dbReference type="Pfam" id="PF00561"/>
    </source>
</evidence>
<name>D2S0F3_HALTV</name>